<proteinExistence type="inferred from homology"/>
<dbReference type="EMBL" id="OZ034818">
    <property type="protein sequence ID" value="CAL1386800.1"/>
    <property type="molecule type" value="Genomic_DNA"/>
</dbReference>
<dbReference type="InterPro" id="IPR029058">
    <property type="entry name" value="AB_hydrolase_fold"/>
</dbReference>
<dbReference type="PANTHER" id="PTHR23024">
    <property type="entry name" value="ARYLACETAMIDE DEACETYLASE"/>
    <property type="match status" value="1"/>
</dbReference>
<evidence type="ECO:0000313" key="4">
    <source>
        <dbReference type="EMBL" id="CAL1386800.1"/>
    </source>
</evidence>
<dbReference type="GO" id="GO:0052689">
    <property type="term" value="F:carboxylic ester hydrolase activity"/>
    <property type="evidence" value="ECO:0007669"/>
    <property type="project" value="TreeGrafter"/>
</dbReference>
<accession>A0AAV2EMQ5</accession>
<evidence type="ECO:0000256" key="2">
    <source>
        <dbReference type="SAM" id="MobiDB-lite"/>
    </source>
</evidence>
<dbReference type="Proteomes" id="UP001497516">
    <property type="component" value="Chromosome 5"/>
</dbReference>
<gene>
    <name evidence="4" type="ORF">LTRI10_LOCUS27818</name>
</gene>
<dbReference type="InterPro" id="IPR050466">
    <property type="entry name" value="Carboxylest/Gibb_receptor"/>
</dbReference>
<reference evidence="4 5" key="1">
    <citation type="submission" date="2024-04" db="EMBL/GenBank/DDBJ databases">
        <authorList>
            <person name="Fracassetti M."/>
        </authorList>
    </citation>
    <scope>NUCLEOTIDE SEQUENCE [LARGE SCALE GENOMIC DNA]</scope>
</reference>
<dbReference type="PANTHER" id="PTHR23024:SF609">
    <property type="entry name" value="CARBOXYLESTERASE 18-RELATED"/>
    <property type="match status" value="1"/>
</dbReference>
<comment type="similarity">
    <text evidence="1">Belongs to the 'GDXG' lipolytic enzyme family.</text>
</comment>
<name>A0AAV2EMQ5_9ROSI</name>
<organism evidence="4 5">
    <name type="scientific">Linum trigynum</name>
    <dbReference type="NCBI Taxonomy" id="586398"/>
    <lineage>
        <taxon>Eukaryota</taxon>
        <taxon>Viridiplantae</taxon>
        <taxon>Streptophyta</taxon>
        <taxon>Embryophyta</taxon>
        <taxon>Tracheophyta</taxon>
        <taxon>Spermatophyta</taxon>
        <taxon>Magnoliopsida</taxon>
        <taxon>eudicotyledons</taxon>
        <taxon>Gunneridae</taxon>
        <taxon>Pentapetalae</taxon>
        <taxon>rosids</taxon>
        <taxon>fabids</taxon>
        <taxon>Malpighiales</taxon>
        <taxon>Linaceae</taxon>
        <taxon>Linum</taxon>
    </lineage>
</organism>
<evidence type="ECO:0000256" key="1">
    <source>
        <dbReference type="ARBA" id="ARBA00010515"/>
    </source>
</evidence>
<dbReference type="SUPFAM" id="SSF53474">
    <property type="entry name" value="alpha/beta-Hydrolases"/>
    <property type="match status" value="1"/>
</dbReference>
<feature type="region of interest" description="Disordered" evidence="2">
    <location>
        <begin position="1"/>
        <end position="21"/>
    </location>
</feature>
<dbReference type="InterPro" id="IPR013094">
    <property type="entry name" value="AB_hydrolase_3"/>
</dbReference>
<dbReference type="AlphaFoldDB" id="A0AAV2EMQ5"/>
<sequence>MNSSGTGSKLDSPAAPPANPLPWRTRLAVSVVSALSDLGRRHDGTVNRRLLSFLDLKCPASTTPIQSVVSSDVTVDASRNLWFRVYAPATSAAATGGGGLPVLVFFHGGGFAFLSAASVGYDLVCRRFARSLPAIVVSVNYRLTPEHRFPCQYDDGFDVLRFLDGDGGALPENADIGKCFLAGDSAGANIAHHVAVRAGGSGFRRLRVLGQVSIQPFFGGEERSESEIRFRSNSVLVSLDRTDWLWKAFLPDGSTRDHHAANVTGSDISGKEYPETVVIVGGLDPLQDWQRRYYEWLKRSGKEATLVEYPNMIHAFYMFPELPESAEVFAQVRDFVARKSAG</sequence>
<feature type="domain" description="Alpha/beta hydrolase fold-3" evidence="3">
    <location>
        <begin position="103"/>
        <end position="317"/>
    </location>
</feature>
<dbReference type="Gene3D" id="3.40.50.1820">
    <property type="entry name" value="alpha/beta hydrolase"/>
    <property type="match status" value="1"/>
</dbReference>
<protein>
    <recommendedName>
        <fullName evidence="3">Alpha/beta hydrolase fold-3 domain-containing protein</fullName>
    </recommendedName>
</protein>
<evidence type="ECO:0000259" key="3">
    <source>
        <dbReference type="Pfam" id="PF07859"/>
    </source>
</evidence>
<dbReference type="Pfam" id="PF07859">
    <property type="entry name" value="Abhydrolase_3"/>
    <property type="match status" value="1"/>
</dbReference>
<evidence type="ECO:0000313" key="5">
    <source>
        <dbReference type="Proteomes" id="UP001497516"/>
    </source>
</evidence>
<dbReference type="GO" id="GO:0009860">
    <property type="term" value="P:pollen tube growth"/>
    <property type="evidence" value="ECO:0007669"/>
    <property type="project" value="TreeGrafter"/>
</dbReference>
<keyword evidence="5" id="KW-1185">Reference proteome</keyword>